<keyword evidence="4 8" id="KW-0813">Transport</keyword>
<dbReference type="GO" id="GO:0005506">
    <property type="term" value="F:iron ion binding"/>
    <property type="evidence" value="ECO:0007669"/>
    <property type="project" value="InterPro"/>
</dbReference>
<dbReference type="Gene3D" id="2.20.28.10">
    <property type="match status" value="1"/>
</dbReference>
<dbReference type="FunFam" id="2.20.28.10:FF:000001">
    <property type="entry name" value="Rubredoxin"/>
    <property type="match status" value="1"/>
</dbReference>
<comment type="pathway">
    <text evidence="2">Hydrocarbon metabolism; alkane degradation.</text>
</comment>
<feature type="binding site" evidence="9">
    <location>
        <position position="9"/>
    </location>
    <ligand>
        <name>Fe cation</name>
        <dbReference type="ChEBI" id="CHEBI:24875"/>
    </ligand>
</feature>
<evidence type="ECO:0000256" key="4">
    <source>
        <dbReference type="ARBA" id="ARBA00022448"/>
    </source>
</evidence>
<dbReference type="SUPFAM" id="SSF57802">
    <property type="entry name" value="Rubredoxin-like"/>
    <property type="match status" value="1"/>
</dbReference>
<dbReference type="OrthoDB" id="9808980at2"/>
<dbReference type="Proteomes" id="UP000435877">
    <property type="component" value="Unassembled WGS sequence"/>
</dbReference>
<protein>
    <recommendedName>
        <fullName evidence="8">Rubredoxin</fullName>
    </recommendedName>
</protein>
<keyword evidence="7 8" id="KW-0408">Iron</keyword>
<evidence type="ECO:0000256" key="9">
    <source>
        <dbReference type="PIRSR" id="PIRSR000071-1"/>
    </source>
</evidence>
<sequence length="54" mass="6230">MRRYQCRFCSHVYDENLGDPDSGIAPGTRWDDIPDGWMCPECGAEKSDYDLIED</sequence>
<feature type="domain" description="Rubredoxin-like" evidence="10">
    <location>
        <begin position="1"/>
        <end position="52"/>
    </location>
</feature>
<comment type="cofactor">
    <cofactor evidence="8 9">
        <name>Fe(3+)</name>
        <dbReference type="ChEBI" id="CHEBI:29034"/>
    </cofactor>
    <text evidence="8 9">Binds 1 Fe(3+) ion per subunit.</text>
</comment>
<gene>
    <name evidence="13" type="primary">rubA_2</name>
    <name evidence="11" type="synonym">rubA</name>
    <name evidence="12" type="synonym">rubA_1</name>
    <name evidence="11" type="ORF">IHBHHGIJ_03218</name>
    <name evidence="12" type="ORF">KFEGEMFD_03431</name>
    <name evidence="13" type="ORF">KFEGEMFD_03963</name>
</gene>
<dbReference type="EMBL" id="CACSIM010000008">
    <property type="protein sequence ID" value="CAA0122233.1"/>
    <property type="molecule type" value="Genomic_DNA"/>
</dbReference>
<keyword evidence="14" id="KW-1185">Reference proteome</keyword>
<dbReference type="InterPro" id="IPR024935">
    <property type="entry name" value="Rubredoxin_dom"/>
</dbReference>
<accession>A0A5S9QV21</accession>
<evidence type="ECO:0000256" key="8">
    <source>
        <dbReference type="PIRNR" id="PIRNR000071"/>
    </source>
</evidence>
<dbReference type="InterPro" id="IPR024922">
    <property type="entry name" value="Rubredoxin"/>
</dbReference>
<evidence type="ECO:0000313" key="15">
    <source>
        <dbReference type="Proteomes" id="UP000439591"/>
    </source>
</evidence>
<dbReference type="RefSeq" id="WP_159269928.1">
    <property type="nucleotide sequence ID" value="NZ_CACSIK010000003.1"/>
</dbReference>
<feature type="binding site" evidence="9">
    <location>
        <position position="39"/>
    </location>
    <ligand>
        <name>Fe cation</name>
        <dbReference type="ChEBI" id="CHEBI:24875"/>
    </ligand>
</feature>
<evidence type="ECO:0000256" key="3">
    <source>
        <dbReference type="ARBA" id="ARBA00005337"/>
    </source>
</evidence>
<evidence type="ECO:0000256" key="7">
    <source>
        <dbReference type="ARBA" id="ARBA00023004"/>
    </source>
</evidence>
<comment type="similarity">
    <text evidence="3 8">Belongs to the rubredoxin family.</text>
</comment>
<dbReference type="PRINTS" id="PR00163">
    <property type="entry name" value="RUBREDOXIN"/>
</dbReference>
<dbReference type="InterPro" id="IPR024934">
    <property type="entry name" value="Rubredoxin-like_dom"/>
</dbReference>
<dbReference type="InterPro" id="IPR050526">
    <property type="entry name" value="Rubredoxin_ET"/>
</dbReference>
<dbReference type="Proteomes" id="UP000439591">
    <property type="component" value="Unassembled WGS sequence"/>
</dbReference>
<dbReference type="CDD" id="cd00730">
    <property type="entry name" value="rubredoxin"/>
    <property type="match status" value="1"/>
</dbReference>
<evidence type="ECO:0000256" key="1">
    <source>
        <dbReference type="ARBA" id="ARBA00002792"/>
    </source>
</evidence>
<evidence type="ECO:0000313" key="13">
    <source>
        <dbReference type="EMBL" id="CAA0122233.1"/>
    </source>
</evidence>
<evidence type="ECO:0000313" key="14">
    <source>
        <dbReference type="Proteomes" id="UP000435877"/>
    </source>
</evidence>
<dbReference type="Pfam" id="PF00301">
    <property type="entry name" value="Rubredoxin"/>
    <property type="match status" value="1"/>
</dbReference>
<evidence type="ECO:0000256" key="2">
    <source>
        <dbReference type="ARBA" id="ARBA00004933"/>
    </source>
</evidence>
<evidence type="ECO:0000256" key="5">
    <source>
        <dbReference type="ARBA" id="ARBA00022723"/>
    </source>
</evidence>
<comment type="function">
    <text evidence="1">Involved in the hydrocarbon hydroxylating system, which transfers electrons from NADH to rubredoxin reductase and then through rubredoxin to alkane 1 monooxygenase.</text>
</comment>
<dbReference type="EMBL" id="CACSIM010000006">
    <property type="protein sequence ID" value="CAA0118218.1"/>
    <property type="molecule type" value="Genomic_DNA"/>
</dbReference>
<dbReference type="InterPro" id="IPR018527">
    <property type="entry name" value="Rubredoxin_Fe_BS"/>
</dbReference>
<dbReference type="PANTHER" id="PTHR47627:SF1">
    <property type="entry name" value="RUBREDOXIN-1-RELATED"/>
    <property type="match status" value="1"/>
</dbReference>
<evidence type="ECO:0000313" key="11">
    <source>
        <dbReference type="EMBL" id="CAA0110621.1"/>
    </source>
</evidence>
<evidence type="ECO:0000256" key="6">
    <source>
        <dbReference type="ARBA" id="ARBA00022982"/>
    </source>
</evidence>
<feature type="binding site" evidence="9">
    <location>
        <position position="6"/>
    </location>
    <ligand>
        <name>Fe cation</name>
        <dbReference type="ChEBI" id="CHEBI:24875"/>
    </ligand>
</feature>
<keyword evidence="6 8" id="KW-0249">Electron transport</keyword>
<keyword evidence="5 8" id="KW-0479">Metal-binding</keyword>
<name>A0A5S9QV21_9GAMM</name>
<evidence type="ECO:0000259" key="10">
    <source>
        <dbReference type="PROSITE" id="PS50903"/>
    </source>
</evidence>
<reference evidence="14 15" key="1">
    <citation type="submission" date="2019-11" db="EMBL/GenBank/DDBJ databases">
        <authorList>
            <person name="Holert J."/>
        </authorList>
    </citation>
    <scope>NUCLEOTIDE SEQUENCE [LARGE SCALE GENOMIC DNA]</scope>
    <source>
        <strain evidence="13">BC3_2A</strain>
        <strain evidence="11">SB11_1A</strain>
    </source>
</reference>
<dbReference type="PIRSF" id="PIRSF000071">
    <property type="entry name" value="Rubredoxin"/>
    <property type="match status" value="1"/>
</dbReference>
<dbReference type="GO" id="GO:0009055">
    <property type="term" value="F:electron transfer activity"/>
    <property type="evidence" value="ECO:0007669"/>
    <property type="project" value="InterPro"/>
</dbReference>
<dbReference type="AlphaFoldDB" id="A0A5S9QV21"/>
<organism evidence="13 15">
    <name type="scientific">Zhongshania aliphaticivorans</name>
    <dbReference type="NCBI Taxonomy" id="1470434"/>
    <lineage>
        <taxon>Bacteria</taxon>
        <taxon>Pseudomonadati</taxon>
        <taxon>Pseudomonadota</taxon>
        <taxon>Gammaproteobacteria</taxon>
        <taxon>Cellvibrionales</taxon>
        <taxon>Spongiibacteraceae</taxon>
        <taxon>Zhongshania</taxon>
    </lineage>
</organism>
<proteinExistence type="inferred from homology"/>
<dbReference type="PANTHER" id="PTHR47627">
    <property type="entry name" value="RUBREDOXIN"/>
    <property type="match status" value="1"/>
</dbReference>
<dbReference type="EMBL" id="CACSIK010000003">
    <property type="protein sequence ID" value="CAA0110621.1"/>
    <property type="molecule type" value="Genomic_DNA"/>
</dbReference>
<dbReference type="PROSITE" id="PS00202">
    <property type="entry name" value="RUBREDOXIN"/>
    <property type="match status" value="1"/>
</dbReference>
<dbReference type="PROSITE" id="PS50903">
    <property type="entry name" value="RUBREDOXIN_LIKE"/>
    <property type="match status" value="1"/>
</dbReference>
<dbReference type="GO" id="GO:0043448">
    <property type="term" value="P:alkane catabolic process"/>
    <property type="evidence" value="ECO:0007669"/>
    <property type="project" value="TreeGrafter"/>
</dbReference>
<evidence type="ECO:0000313" key="12">
    <source>
        <dbReference type="EMBL" id="CAA0118218.1"/>
    </source>
</evidence>
<feature type="binding site" evidence="9">
    <location>
        <position position="42"/>
    </location>
    <ligand>
        <name>Fe cation</name>
        <dbReference type="ChEBI" id="CHEBI:24875"/>
    </ligand>
</feature>